<dbReference type="SUPFAM" id="SSF102405">
    <property type="entry name" value="MCP/YpsA-like"/>
    <property type="match status" value="1"/>
</dbReference>
<sequence>MQRLWVTGYRSYELGVFGDKDPKITVIKYALKNYFKSLLEEGELDWIITGANLGIEQWAAEVGVEIRDEYPVRISMMTPYEEFSSRWNENNQSKFLNLKNQVDFFASTSNTPYQSPVQLRNYQNFMLTHTDRAVMIYDEEHPGKPKYDYNLINNYRENHDYQLDLIDFYDLQDAAEEYEEANSPNNFIE</sequence>
<dbReference type="PIRSF" id="PIRSF021290">
    <property type="entry name" value="DUF1273"/>
    <property type="match status" value="1"/>
</dbReference>
<protein>
    <recommendedName>
        <fullName evidence="1">UPF0398 protein FC46_GL001712</fullName>
    </recommendedName>
</protein>
<dbReference type="AlphaFoldDB" id="A0A0R1UI45"/>
<gene>
    <name evidence="2" type="ORF">FC46_GL001712</name>
</gene>
<keyword evidence="3" id="KW-1185">Reference proteome</keyword>
<dbReference type="EMBL" id="AZFM01000006">
    <property type="protein sequence ID" value="KRL90867.1"/>
    <property type="molecule type" value="Genomic_DNA"/>
</dbReference>
<dbReference type="InterPro" id="IPR010697">
    <property type="entry name" value="YspA"/>
</dbReference>
<dbReference type="Proteomes" id="UP000051036">
    <property type="component" value="Unassembled WGS sequence"/>
</dbReference>
<evidence type="ECO:0000256" key="1">
    <source>
        <dbReference type="HAMAP-Rule" id="MF_01575"/>
    </source>
</evidence>
<organism evidence="2 3">
    <name type="scientific">Lactobacillus kalixensis DSM 16043</name>
    <dbReference type="NCBI Taxonomy" id="1423763"/>
    <lineage>
        <taxon>Bacteria</taxon>
        <taxon>Bacillati</taxon>
        <taxon>Bacillota</taxon>
        <taxon>Bacilli</taxon>
        <taxon>Lactobacillales</taxon>
        <taxon>Lactobacillaceae</taxon>
        <taxon>Lactobacillus</taxon>
    </lineage>
</organism>
<proteinExistence type="inferred from homology"/>
<evidence type="ECO:0000313" key="2">
    <source>
        <dbReference type="EMBL" id="KRL90867.1"/>
    </source>
</evidence>
<dbReference type="Gene3D" id="3.40.50.450">
    <property type="match status" value="1"/>
</dbReference>
<dbReference type="PANTHER" id="PTHR38440:SF1">
    <property type="entry name" value="UPF0398 PROTEIN SPR0331"/>
    <property type="match status" value="1"/>
</dbReference>
<comment type="similarity">
    <text evidence="1">Belongs to the UPF0398 family.</text>
</comment>
<dbReference type="Pfam" id="PF06908">
    <property type="entry name" value="YpsA"/>
    <property type="match status" value="1"/>
</dbReference>
<dbReference type="HAMAP" id="MF_01575">
    <property type="entry name" value="UPF0398"/>
    <property type="match status" value="1"/>
</dbReference>
<name>A0A0R1UI45_9LACO</name>
<dbReference type="NCBIfam" id="NF010181">
    <property type="entry name" value="PRK13660.1"/>
    <property type="match status" value="1"/>
</dbReference>
<dbReference type="STRING" id="1423763.FC46_GL001712"/>
<comment type="caution">
    <text evidence="2">The sequence shown here is derived from an EMBL/GenBank/DDBJ whole genome shotgun (WGS) entry which is preliminary data.</text>
</comment>
<dbReference type="OrthoDB" id="2301957at2"/>
<dbReference type="PATRIC" id="fig|1423763.3.peg.1740"/>
<dbReference type="PANTHER" id="PTHR38440">
    <property type="entry name" value="UPF0398 PROTEIN YPSA"/>
    <property type="match status" value="1"/>
</dbReference>
<evidence type="ECO:0000313" key="3">
    <source>
        <dbReference type="Proteomes" id="UP000051036"/>
    </source>
</evidence>
<dbReference type="RefSeq" id="WP_057797842.1">
    <property type="nucleotide sequence ID" value="NZ_AZFM01000006.1"/>
</dbReference>
<reference evidence="2 3" key="1">
    <citation type="journal article" date="2015" name="Genome Announc.">
        <title>Expanding the biotechnology potential of lactobacilli through comparative genomics of 213 strains and associated genera.</title>
        <authorList>
            <person name="Sun Z."/>
            <person name="Harris H.M."/>
            <person name="McCann A."/>
            <person name="Guo C."/>
            <person name="Argimon S."/>
            <person name="Zhang W."/>
            <person name="Yang X."/>
            <person name="Jeffery I.B."/>
            <person name="Cooney J.C."/>
            <person name="Kagawa T.F."/>
            <person name="Liu W."/>
            <person name="Song Y."/>
            <person name="Salvetti E."/>
            <person name="Wrobel A."/>
            <person name="Rasinkangas P."/>
            <person name="Parkhill J."/>
            <person name="Rea M.C."/>
            <person name="O'Sullivan O."/>
            <person name="Ritari J."/>
            <person name="Douillard F.P."/>
            <person name="Paul Ross R."/>
            <person name="Yang R."/>
            <person name="Briner A.E."/>
            <person name="Felis G.E."/>
            <person name="de Vos W.M."/>
            <person name="Barrangou R."/>
            <person name="Klaenhammer T.R."/>
            <person name="Caufield P.W."/>
            <person name="Cui Y."/>
            <person name="Zhang H."/>
            <person name="O'Toole P.W."/>
        </authorList>
    </citation>
    <scope>NUCLEOTIDE SEQUENCE [LARGE SCALE GENOMIC DNA]</scope>
    <source>
        <strain evidence="2 3">DSM 16043</strain>
    </source>
</reference>
<accession>A0A0R1UI45</accession>